<dbReference type="Gene3D" id="3.40.50.1980">
    <property type="entry name" value="Nitrogenase molybdenum iron protein domain"/>
    <property type="match status" value="2"/>
</dbReference>
<dbReference type="Pfam" id="PF01497">
    <property type="entry name" value="Peripla_BP_2"/>
    <property type="match status" value="1"/>
</dbReference>
<feature type="domain" description="Fe/B12 periplasmic-binding" evidence="2">
    <location>
        <begin position="28"/>
        <end position="287"/>
    </location>
</feature>
<dbReference type="InterPro" id="IPR002491">
    <property type="entry name" value="ABC_transptr_periplasmic_BD"/>
</dbReference>
<keyword evidence="4" id="KW-1185">Reference proteome</keyword>
<accession>A0A5J6MXL2</accession>
<protein>
    <submittedName>
        <fullName evidence="3">Hemin ABC transporter substrate-binding protein</fullName>
    </submittedName>
</protein>
<dbReference type="SUPFAM" id="SSF53807">
    <property type="entry name" value="Helical backbone' metal receptor"/>
    <property type="match status" value="1"/>
</dbReference>
<evidence type="ECO:0000259" key="2">
    <source>
        <dbReference type="PROSITE" id="PS50983"/>
    </source>
</evidence>
<dbReference type="PANTHER" id="PTHR30535:SF4">
    <property type="entry name" value="HEMIN-BINDING PERIPLASMIC PROTEIN HMUT"/>
    <property type="match status" value="1"/>
</dbReference>
<evidence type="ECO:0000313" key="4">
    <source>
        <dbReference type="Proteomes" id="UP000325797"/>
    </source>
</evidence>
<evidence type="ECO:0000256" key="1">
    <source>
        <dbReference type="SAM" id="SignalP"/>
    </source>
</evidence>
<evidence type="ECO:0000313" key="3">
    <source>
        <dbReference type="EMBL" id="QEX22269.1"/>
    </source>
</evidence>
<dbReference type="AlphaFoldDB" id="A0A5J6MXL2"/>
<dbReference type="KEGG" id="hadh:FRZ61_21990"/>
<organism evidence="3 4">
    <name type="scientific">Hypericibacter adhaerens</name>
    <dbReference type="NCBI Taxonomy" id="2602016"/>
    <lineage>
        <taxon>Bacteria</taxon>
        <taxon>Pseudomonadati</taxon>
        <taxon>Pseudomonadota</taxon>
        <taxon>Alphaproteobacteria</taxon>
        <taxon>Rhodospirillales</taxon>
        <taxon>Dongiaceae</taxon>
        <taxon>Hypericibacter</taxon>
    </lineage>
</organism>
<keyword evidence="1" id="KW-0732">Signal</keyword>
<dbReference type="OrthoDB" id="9797736at2"/>
<proteinExistence type="predicted"/>
<dbReference type="RefSeq" id="WP_151117470.1">
    <property type="nucleotide sequence ID" value="NZ_CP042582.1"/>
</dbReference>
<feature type="signal peptide" evidence="1">
    <location>
        <begin position="1"/>
        <end position="24"/>
    </location>
</feature>
<dbReference type="PROSITE" id="PS50983">
    <property type="entry name" value="FE_B12_PBP"/>
    <property type="match status" value="1"/>
</dbReference>
<reference evidence="3 4" key="1">
    <citation type="submission" date="2019-08" db="EMBL/GenBank/DDBJ databases">
        <title>Hyperibacter terrae gen. nov., sp. nov. and Hyperibacter viscosus sp. nov., two new members in the family Rhodospirillaceae isolated from the rhizosphere of Hypericum perforatum.</title>
        <authorList>
            <person name="Noviana Z."/>
        </authorList>
    </citation>
    <scope>NUCLEOTIDE SEQUENCE [LARGE SCALE GENOMIC DNA]</scope>
    <source>
        <strain evidence="3 4">R5959</strain>
    </source>
</reference>
<dbReference type="EMBL" id="CP042582">
    <property type="protein sequence ID" value="QEX22269.1"/>
    <property type="molecule type" value="Genomic_DNA"/>
</dbReference>
<name>A0A5J6MXL2_9PROT</name>
<dbReference type="Proteomes" id="UP000325797">
    <property type="component" value="Chromosome"/>
</dbReference>
<gene>
    <name evidence="3" type="ORF">FRZ61_21990</name>
</gene>
<dbReference type="InterPro" id="IPR050902">
    <property type="entry name" value="ABC_Transporter_SBP"/>
</dbReference>
<feature type="chain" id="PRO_5023828759" evidence="1">
    <location>
        <begin position="25"/>
        <end position="290"/>
    </location>
</feature>
<sequence>MTRRQVLMALLLALGLAVAGPARAAEMRIVSIGGSVTEVLFALGYGGRIVADDTTSIYPPEAAALPKIGYMRTLAAEPIVALSPDLVIAVDHAGPKKILDQIAAAGVPVVIVSDRPTDEGVSAKIREVAKAVGAEARGEELVAGIEKTFARIKAVLGQEQARPSVLYILSASDGAPLAAGQNTAADGMIRLAGGRNAIQGYDGYKPLSPEVAVTANPDYVVVAQHGIDTLGGIEGLAKRPDLGLVPAVKEGRVLVLDANYLLGFGPRAPQATAELASHLHPALASDLAIP</sequence>
<dbReference type="PANTHER" id="PTHR30535">
    <property type="entry name" value="VITAMIN B12-BINDING PROTEIN"/>
    <property type="match status" value="1"/>
</dbReference>